<dbReference type="Gene3D" id="2.40.30.10">
    <property type="entry name" value="Translation factors"/>
    <property type="match status" value="2"/>
</dbReference>
<evidence type="ECO:0000256" key="7">
    <source>
        <dbReference type="ARBA" id="ARBA00025162"/>
    </source>
</evidence>
<feature type="region of interest" description="G-domain" evidence="8">
    <location>
        <begin position="113"/>
        <end position="261"/>
    </location>
</feature>
<dbReference type="Proteomes" id="UP000070069">
    <property type="component" value="Unassembled WGS sequence"/>
</dbReference>
<dbReference type="PANTHER" id="PTHR43381:SF5">
    <property type="entry name" value="TR-TYPE G DOMAIN-CONTAINING PROTEIN"/>
    <property type="match status" value="1"/>
</dbReference>
<reference evidence="11 12" key="1">
    <citation type="submission" date="2016-02" db="EMBL/GenBank/DDBJ databases">
        <title>A draft genome sequence of Candidatus Phytoplasma oryzae strain Mbita1, the causative agent of Napier Grass stunt disease in Kenya.</title>
        <authorList>
            <person name="Fischer A."/>
            <person name="Santa-Cruz I."/>
            <person name="Wambua L."/>
            <person name="Olds C."/>
            <person name="Midega C."/>
            <person name="Dickinson M."/>
            <person name="Kawicha P."/>
            <person name="Khan Z."/>
            <person name="Masiga D."/>
            <person name="Jores J."/>
            <person name="Bernd S."/>
        </authorList>
    </citation>
    <scope>NUCLEOTIDE SEQUENCE [LARGE SCALE GENOMIC DNA]</scope>
    <source>
        <strain evidence="11">Mbita1</strain>
    </source>
</reference>
<dbReference type="InterPro" id="IPR005225">
    <property type="entry name" value="Small_GTP-bd"/>
</dbReference>
<keyword evidence="3 8" id="KW-0396">Initiation factor</keyword>
<dbReference type="NCBIfam" id="TIGR00231">
    <property type="entry name" value="small_GTP"/>
    <property type="match status" value="1"/>
</dbReference>
<dbReference type="CDD" id="cd03692">
    <property type="entry name" value="mtIF2_IVc"/>
    <property type="match status" value="1"/>
</dbReference>
<dbReference type="Pfam" id="PF11987">
    <property type="entry name" value="IF-2"/>
    <property type="match status" value="1"/>
</dbReference>
<dbReference type="Pfam" id="PF04760">
    <property type="entry name" value="IF2_N"/>
    <property type="match status" value="1"/>
</dbReference>
<feature type="binding site" evidence="8">
    <location>
        <begin position="220"/>
        <end position="223"/>
    </location>
    <ligand>
        <name>GTP</name>
        <dbReference type="ChEBI" id="CHEBI:37565"/>
    </ligand>
</feature>
<dbReference type="InterPro" id="IPR044145">
    <property type="entry name" value="IF2_II"/>
</dbReference>
<evidence type="ECO:0000256" key="8">
    <source>
        <dbReference type="HAMAP-Rule" id="MF_00100"/>
    </source>
</evidence>
<dbReference type="Gene3D" id="3.40.50.10050">
    <property type="entry name" value="Translation initiation factor IF- 2, domain 3"/>
    <property type="match status" value="1"/>
</dbReference>
<keyword evidence="5 8" id="KW-0648">Protein biosynthesis</keyword>
<protein>
    <recommendedName>
        <fullName evidence="2 8">Translation initiation factor IF-2</fullName>
    </recommendedName>
</protein>
<dbReference type="SUPFAM" id="SSF52156">
    <property type="entry name" value="Initiation factor IF2/eIF5b, domain 3"/>
    <property type="match status" value="1"/>
</dbReference>
<dbReference type="InterPro" id="IPR009000">
    <property type="entry name" value="Transl_B-barrel_sf"/>
</dbReference>
<dbReference type="NCBIfam" id="TIGR00487">
    <property type="entry name" value="IF-2"/>
    <property type="match status" value="1"/>
</dbReference>
<dbReference type="SUPFAM" id="SSF52540">
    <property type="entry name" value="P-loop containing nucleoside triphosphate hydrolases"/>
    <property type="match status" value="1"/>
</dbReference>
<dbReference type="AlphaFoldDB" id="A0A139JR19"/>
<evidence type="ECO:0000256" key="6">
    <source>
        <dbReference type="ARBA" id="ARBA00023134"/>
    </source>
</evidence>
<dbReference type="SUPFAM" id="SSF50447">
    <property type="entry name" value="Translation proteins"/>
    <property type="match status" value="2"/>
</dbReference>
<dbReference type="Pfam" id="PF22042">
    <property type="entry name" value="EF-G_D2"/>
    <property type="match status" value="1"/>
</dbReference>
<comment type="function">
    <text evidence="7 8 9">One of the essential components for the initiation of protein synthesis. Protects formylmethionyl-tRNA from spontaneous hydrolysis and promotes its binding to the 30S ribosomal subunits. Also involved in the hydrolysis of GTP during the formation of the 70S ribosomal complex.</text>
</comment>
<name>A0A139JR19_9MOLU</name>
<dbReference type="GO" id="GO:0003924">
    <property type="term" value="F:GTPase activity"/>
    <property type="evidence" value="ECO:0007669"/>
    <property type="project" value="UniProtKB-UniRule"/>
</dbReference>
<feature type="binding site" evidence="8">
    <location>
        <begin position="119"/>
        <end position="126"/>
    </location>
    <ligand>
        <name>GTP</name>
        <dbReference type="ChEBI" id="CHEBI:37565"/>
    </ligand>
</feature>
<organism evidence="11 12">
    <name type="scientific">Candidatus Phytoplasma oryzae</name>
    <dbReference type="NCBI Taxonomy" id="203274"/>
    <lineage>
        <taxon>Bacteria</taxon>
        <taxon>Bacillati</taxon>
        <taxon>Mycoplasmatota</taxon>
        <taxon>Mollicutes</taxon>
        <taxon>Acholeplasmatales</taxon>
        <taxon>Acholeplasmataceae</taxon>
        <taxon>Candidatus Phytoplasma</taxon>
        <taxon>16SrXI (Rice yellow dwarf group)</taxon>
    </lineage>
</organism>
<keyword evidence="8" id="KW-0963">Cytoplasm</keyword>
<comment type="subcellular location">
    <subcellularLocation>
        <location evidence="8">Cytoplasm</location>
    </subcellularLocation>
</comment>
<evidence type="ECO:0000256" key="5">
    <source>
        <dbReference type="ARBA" id="ARBA00022917"/>
    </source>
</evidence>
<dbReference type="Pfam" id="PF00009">
    <property type="entry name" value="GTP_EFTU"/>
    <property type="match status" value="1"/>
</dbReference>
<dbReference type="InterPro" id="IPR053905">
    <property type="entry name" value="EF-G-like_DII"/>
</dbReference>
<dbReference type="GO" id="GO:0003743">
    <property type="term" value="F:translation initiation factor activity"/>
    <property type="evidence" value="ECO:0007669"/>
    <property type="project" value="UniProtKB-UniRule"/>
</dbReference>
<dbReference type="Gene3D" id="3.40.50.300">
    <property type="entry name" value="P-loop containing nucleotide triphosphate hydrolases"/>
    <property type="match status" value="1"/>
</dbReference>
<proteinExistence type="inferred from homology"/>
<dbReference type="InterPro" id="IPR006847">
    <property type="entry name" value="IF2_N"/>
</dbReference>
<evidence type="ECO:0000313" key="11">
    <source>
        <dbReference type="EMBL" id="KXT29423.1"/>
    </source>
</evidence>
<dbReference type="InterPro" id="IPR036925">
    <property type="entry name" value="TIF_IF2_dom3_sf"/>
</dbReference>
<comment type="similarity">
    <text evidence="1 8 9">Belongs to the TRAFAC class translation factor GTPase superfamily. Classic translation factor GTPase family. IF-2 subfamily.</text>
</comment>
<dbReference type="FunFam" id="3.40.50.10050:FF:000001">
    <property type="entry name" value="Translation initiation factor IF-2"/>
    <property type="match status" value="1"/>
</dbReference>
<dbReference type="PANTHER" id="PTHR43381">
    <property type="entry name" value="TRANSLATION INITIATION FACTOR IF-2-RELATED"/>
    <property type="match status" value="1"/>
</dbReference>
<sequence>MKKMNDESSKTKYEKNIQKKDFNFIEYNFNPKHTIKDLASILKVSNFFLIKKLIKLGIKANINHKINKEIIEVLAHELKFKVIIDNKIYKSFDDKNDLFFPKEDKKKLTPRVPIVIIMGHVDHGKTTLLDTIRKTHTTHKEFGGITQHIGAYQIICDNGDKITFIDSPGHEAFFKMRSRSAKITDICLLVVAADDGVQEQTIESIKHAQEAKIDIIVVINKIDKHFNKENIMTELSNFDLIPEEWGGKTLYVEISALKNKGIDDLLNLILLTRDMKDIKTDLTKLSEGVVLESELDKNKGPVATLISFQGIFKTGDFIVIEDSFSKIRSIENDFKKRIKQVFPSQPVLVTGLSKVPKAGDNFFICHNIKQAKILAEETKKLKQSKKIINEKEIFDIQEKKFLESKEEVKEKFLNIVLKTDRQGSIEAIIRSLEGLQKDYVKVKFVKTSVGMITNNDIQLAKMFNAVLIGFNISINNNLYKMAQILGIEMKNYNILYQMIEYIKDKLEKMVDPIFEEKLTGKAKVQKIFNISSIGSIAGCFVIEGNIFNNSDVSIMRDNHLIIKDKIISLKHLKNNISQANQGHECGILLEKFSDFKLNDIIESYKKEKVNN</sequence>
<evidence type="ECO:0000256" key="9">
    <source>
        <dbReference type="RuleBase" id="RU000644"/>
    </source>
</evidence>
<evidence type="ECO:0000256" key="3">
    <source>
        <dbReference type="ARBA" id="ARBA00022540"/>
    </source>
</evidence>
<keyword evidence="6 8" id="KW-0342">GTP-binding</keyword>
<comment type="caution">
    <text evidence="8">Lacks conserved residue(s) required for the propagation of feature annotation.</text>
</comment>
<evidence type="ECO:0000259" key="10">
    <source>
        <dbReference type="PROSITE" id="PS51722"/>
    </source>
</evidence>
<dbReference type="InterPro" id="IPR027417">
    <property type="entry name" value="P-loop_NTPase"/>
</dbReference>
<dbReference type="GO" id="GO:0005525">
    <property type="term" value="F:GTP binding"/>
    <property type="evidence" value="ECO:0007669"/>
    <property type="project" value="UniProtKB-KW"/>
</dbReference>
<evidence type="ECO:0000256" key="1">
    <source>
        <dbReference type="ARBA" id="ARBA00007733"/>
    </source>
</evidence>
<dbReference type="InterPro" id="IPR000178">
    <property type="entry name" value="TF_IF2_bacterial-like"/>
</dbReference>
<dbReference type="InterPro" id="IPR015760">
    <property type="entry name" value="TIF_IF2"/>
</dbReference>
<dbReference type="HAMAP" id="MF_00100_B">
    <property type="entry name" value="IF_2_B"/>
    <property type="match status" value="1"/>
</dbReference>
<evidence type="ECO:0000256" key="2">
    <source>
        <dbReference type="ARBA" id="ARBA00020675"/>
    </source>
</evidence>
<dbReference type="EMBL" id="LTBM01000001">
    <property type="protein sequence ID" value="KXT29423.1"/>
    <property type="molecule type" value="Genomic_DNA"/>
</dbReference>
<evidence type="ECO:0000256" key="4">
    <source>
        <dbReference type="ARBA" id="ARBA00022741"/>
    </source>
</evidence>
<dbReference type="GO" id="GO:0005829">
    <property type="term" value="C:cytosol"/>
    <property type="evidence" value="ECO:0007669"/>
    <property type="project" value="TreeGrafter"/>
</dbReference>
<accession>A0A139JR19</accession>
<comment type="caution">
    <text evidence="11">The sequence shown here is derived from an EMBL/GenBank/DDBJ whole genome shotgun (WGS) entry which is preliminary data.</text>
</comment>
<gene>
    <name evidence="8 11" type="primary">infB</name>
    <name evidence="11" type="ORF">AXA84_0068</name>
</gene>
<dbReference type="CDD" id="cd03702">
    <property type="entry name" value="IF2_mtIF2_II"/>
    <property type="match status" value="1"/>
</dbReference>
<dbReference type="InterPro" id="IPR023115">
    <property type="entry name" value="TIF_IF2_dom3"/>
</dbReference>
<feature type="domain" description="Tr-type G" evidence="10">
    <location>
        <begin position="110"/>
        <end position="283"/>
    </location>
</feature>
<keyword evidence="4 8" id="KW-0547">Nucleotide-binding</keyword>
<evidence type="ECO:0000313" key="12">
    <source>
        <dbReference type="Proteomes" id="UP000070069"/>
    </source>
</evidence>
<dbReference type="FunFam" id="3.40.50.300:FF:000019">
    <property type="entry name" value="Translation initiation factor IF-2"/>
    <property type="match status" value="1"/>
</dbReference>
<dbReference type="FunFam" id="2.40.30.10:FF:000008">
    <property type="entry name" value="Translation initiation factor IF-2"/>
    <property type="match status" value="1"/>
</dbReference>
<dbReference type="CDD" id="cd01887">
    <property type="entry name" value="IF2_eIF5B"/>
    <property type="match status" value="1"/>
</dbReference>
<dbReference type="PROSITE" id="PS51722">
    <property type="entry name" value="G_TR_2"/>
    <property type="match status" value="1"/>
</dbReference>
<dbReference type="InterPro" id="IPR000795">
    <property type="entry name" value="T_Tr_GTP-bd_dom"/>
</dbReference>
<dbReference type="PATRIC" id="fig|203274.3.peg.67"/>